<feature type="chain" id="PRO_5036757550" evidence="1">
    <location>
        <begin position="20"/>
        <end position="90"/>
    </location>
</feature>
<feature type="signal peptide" evidence="1">
    <location>
        <begin position="1"/>
        <end position="19"/>
    </location>
</feature>
<sequence length="90" mass="10304">MNSFKLLVVFILLLLGSFAQRFHRHIINATQNGYINGKTEMESLDALVSDEEIYEQYGDDIKFVSDGKEVELELETLKFKFCSDGCMGKM</sequence>
<organism evidence="2 3">
    <name type="scientific">Panagrolaimus davidi</name>
    <dbReference type="NCBI Taxonomy" id="227884"/>
    <lineage>
        <taxon>Eukaryota</taxon>
        <taxon>Metazoa</taxon>
        <taxon>Ecdysozoa</taxon>
        <taxon>Nematoda</taxon>
        <taxon>Chromadorea</taxon>
        <taxon>Rhabditida</taxon>
        <taxon>Tylenchina</taxon>
        <taxon>Panagrolaimomorpha</taxon>
        <taxon>Panagrolaimoidea</taxon>
        <taxon>Panagrolaimidae</taxon>
        <taxon>Panagrolaimus</taxon>
    </lineage>
</organism>
<accession>A0A914QIZ0</accession>
<dbReference type="WBParaSite" id="PDA_v2.g29563.t1">
    <property type="protein sequence ID" value="PDA_v2.g29563.t1"/>
    <property type="gene ID" value="PDA_v2.g29563"/>
</dbReference>
<evidence type="ECO:0000313" key="3">
    <source>
        <dbReference type="WBParaSite" id="PDA_v2.g29563.t1"/>
    </source>
</evidence>
<keyword evidence="1" id="KW-0732">Signal</keyword>
<dbReference type="Proteomes" id="UP000887578">
    <property type="component" value="Unplaced"/>
</dbReference>
<name>A0A914QIZ0_9BILA</name>
<reference evidence="3" key="1">
    <citation type="submission" date="2022-11" db="UniProtKB">
        <authorList>
            <consortium name="WormBaseParasite"/>
        </authorList>
    </citation>
    <scope>IDENTIFICATION</scope>
</reference>
<evidence type="ECO:0000313" key="2">
    <source>
        <dbReference type="Proteomes" id="UP000887578"/>
    </source>
</evidence>
<evidence type="ECO:0000256" key="1">
    <source>
        <dbReference type="SAM" id="SignalP"/>
    </source>
</evidence>
<keyword evidence="2" id="KW-1185">Reference proteome</keyword>
<protein>
    <submittedName>
        <fullName evidence="3">Uncharacterized protein</fullName>
    </submittedName>
</protein>
<dbReference type="AlphaFoldDB" id="A0A914QIZ0"/>
<proteinExistence type="predicted"/>